<feature type="compositionally biased region" description="Basic and acidic residues" evidence="9">
    <location>
        <begin position="1535"/>
        <end position="1548"/>
    </location>
</feature>
<dbReference type="InterPro" id="IPR013783">
    <property type="entry name" value="Ig-like_fold"/>
</dbReference>
<comment type="similarity">
    <text evidence="2">Belongs to the protein-tyrosine phosphatase family. Receptor class 5 subfamily.</text>
</comment>
<evidence type="ECO:0000259" key="14">
    <source>
        <dbReference type="PROSITE" id="PS51144"/>
    </source>
</evidence>
<dbReference type="EMBL" id="JAAKFY010000007">
    <property type="protein sequence ID" value="KAF3855283.1"/>
    <property type="molecule type" value="Genomic_DNA"/>
</dbReference>
<feature type="compositionally biased region" description="Polar residues" evidence="9">
    <location>
        <begin position="697"/>
        <end position="707"/>
    </location>
</feature>
<feature type="region of interest" description="Disordered" evidence="9">
    <location>
        <begin position="1066"/>
        <end position="1114"/>
    </location>
</feature>
<evidence type="ECO:0000259" key="11">
    <source>
        <dbReference type="PROSITE" id="PS50055"/>
    </source>
</evidence>
<reference evidence="15 16" key="1">
    <citation type="submission" date="2020-03" db="EMBL/GenBank/DDBJ databases">
        <title>Dissostichus mawsoni Genome sequencing and assembly.</title>
        <authorList>
            <person name="Park H."/>
        </authorList>
    </citation>
    <scope>NUCLEOTIDE SEQUENCE [LARGE SCALE GENOMIC DNA]</scope>
    <source>
        <strain evidence="15">DM0001</strain>
        <tissue evidence="15">Muscle</tissue>
    </source>
</reference>
<protein>
    <recommendedName>
        <fullName evidence="3">protein-tyrosine-phosphatase</fullName>
        <ecNumber evidence="3">3.1.3.48</ecNumber>
    </recommendedName>
</protein>
<dbReference type="SUPFAM" id="SSF49265">
    <property type="entry name" value="Fibronectin type III"/>
    <property type="match status" value="1"/>
</dbReference>
<evidence type="ECO:0000259" key="12">
    <source>
        <dbReference type="PROSITE" id="PS50056"/>
    </source>
</evidence>
<feature type="region of interest" description="Disordered" evidence="9">
    <location>
        <begin position="1004"/>
        <end position="1040"/>
    </location>
</feature>
<dbReference type="Pfam" id="PF00041">
    <property type="entry name" value="fn3"/>
    <property type="match status" value="1"/>
</dbReference>
<dbReference type="InterPro" id="IPR029021">
    <property type="entry name" value="Prot-tyrosine_phosphatase-like"/>
</dbReference>
<feature type="compositionally biased region" description="Low complexity" evidence="9">
    <location>
        <begin position="782"/>
        <end position="795"/>
    </location>
</feature>
<dbReference type="PROSITE" id="PS50056">
    <property type="entry name" value="TYR_PHOSPHATASE_2"/>
    <property type="match status" value="1"/>
</dbReference>
<dbReference type="SMART" id="SM00060">
    <property type="entry name" value="FN3"/>
    <property type="match status" value="1"/>
</dbReference>
<dbReference type="GO" id="GO:0016020">
    <property type="term" value="C:membrane"/>
    <property type="evidence" value="ECO:0007669"/>
    <property type="project" value="UniProtKB-SubCell"/>
</dbReference>
<feature type="domain" description="Alpha-carbonic anhydrase" evidence="14">
    <location>
        <begin position="1"/>
        <end position="256"/>
    </location>
</feature>
<dbReference type="EC" id="3.1.3.48" evidence="3"/>
<evidence type="ECO:0000256" key="2">
    <source>
        <dbReference type="ARBA" id="ARBA00006246"/>
    </source>
</evidence>
<evidence type="ECO:0000259" key="13">
    <source>
        <dbReference type="PROSITE" id="PS50853"/>
    </source>
</evidence>
<feature type="region of interest" description="Disordered" evidence="9">
    <location>
        <begin position="406"/>
        <end position="491"/>
    </location>
</feature>
<feature type="domain" description="Tyrosine specific protein phosphatases" evidence="12">
    <location>
        <begin position="1323"/>
        <end position="1382"/>
    </location>
</feature>
<dbReference type="SUPFAM" id="SSF51069">
    <property type="entry name" value="Carbonic anhydrase"/>
    <property type="match status" value="1"/>
</dbReference>
<evidence type="ECO:0000256" key="4">
    <source>
        <dbReference type="ARBA" id="ARBA00022729"/>
    </source>
</evidence>
<evidence type="ECO:0000256" key="5">
    <source>
        <dbReference type="ARBA" id="ARBA00022801"/>
    </source>
</evidence>
<feature type="compositionally biased region" description="Low complexity" evidence="9">
    <location>
        <begin position="411"/>
        <end position="432"/>
    </location>
</feature>
<dbReference type="Gene3D" id="3.10.200.10">
    <property type="entry name" value="Alpha carbonic anhydrase"/>
    <property type="match status" value="1"/>
</dbReference>
<keyword evidence="5" id="KW-0378">Hydrolase</keyword>
<evidence type="ECO:0000256" key="3">
    <source>
        <dbReference type="ARBA" id="ARBA00013064"/>
    </source>
</evidence>
<dbReference type="GO" id="GO:0004725">
    <property type="term" value="F:protein tyrosine phosphatase activity"/>
    <property type="evidence" value="ECO:0007669"/>
    <property type="project" value="UniProtKB-EC"/>
</dbReference>
<dbReference type="InterPro" id="IPR000387">
    <property type="entry name" value="Tyr_Pase_dom"/>
</dbReference>
<dbReference type="InterPro" id="IPR001148">
    <property type="entry name" value="CA_dom"/>
</dbReference>
<feature type="compositionally biased region" description="Low complexity" evidence="9">
    <location>
        <begin position="748"/>
        <end position="764"/>
    </location>
</feature>
<dbReference type="PANTHER" id="PTHR19134">
    <property type="entry name" value="RECEPTOR-TYPE TYROSINE-PROTEIN PHOSPHATASE"/>
    <property type="match status" value="1"/>
</dbReference>
<evidence type="ECO:0000256" key="7">
    <source>
        <dbReference type="ARBA" id="ARBA00023136"/>
    </source>
</evidence>
<feature type="region of interest" description="Disordered" evidence="9">
    <location>
        <begin position="506"/>
        <end position="795"/>
    </location>
</feature>
<dbReference type="Gene3D" id="2.60.40.10">
    <property type="entry name" value="Immunoglobulins"/>
    <property type="match status" value="1"/>
</dbReference>
<feature type="compositionally biased region" description="Low complexity" evidence="9">
    <location>
        <begin position="548"/>
        <end position="572"/>
    </location>
</feature>
<evidence type="ECO:0000256" key="10">
    <source>
        <dbReference type="SAM" id="SignalP"/>
    </source>
</evidence>
<keyword evidence="6" id="KW-0904">Protein phosphatase</keyword>
<feature type="domain" description="Tyrosine-protein phosphatase" evidence="11">
    <location>
        <begin position="1205"/>
        <end position="1382"/>
    </location>
</feature>
<evidence type="ECO:0000256" key="1">
    <source>
        <dbReference type="ARBA" id="ARBA00004167"/>
    </source>
</evidence>
<dbReference type="InterPro" id="IPR003961">
    <property type="entry name" value="FN3_dom"/>
</dbReference>
<dbReference type="PROSITE" id="PS00383">
    <property type="entry name" value="TYR_PHOSPHATASE_1"/>
    <property type="match status" value="1"/>
</dbReference>
<dbReference type="SMART" id="SM00404">
    <property type="entry name" value="PTPc_motif"/>
    <property type="match status" value="1"/>
</dbReference>
<keyword evidence="4 10" id="KW-0732">Signal</keyword>
<dbReference type="CDD" id="cd00063">
    <property type="entry name" value="FN3"/>
    <property type="match status" value="1"/>
</dbReference>
<dbReference type="InterPro" id="IPR036398">
    <property type="entry name" value="CA_dom_sf"/>
</dbReference>
<evidence type="ECO:0000256" key="6">
    <source>
        <dbReference type="ARBA" id="ARBA00022912"/>
    </source>
</evidence>
<dbReference type="SUPFAM" id="SSF52799">
    <property type="entry name" value="(Phosphotyrosine protein) phosphatases II"/>
    <property type="match status" value="2"/>
</dbReference>
<dbReference type="InterPro" id="IPR036116">
    <property type="entry name" value="FN3_sf"/>
</dbReference>
<dbReference type="Pfam" id="PF00194">
    <property type="entry name" value="Carb_anhydrase"/>
    <property type="match status" value="1"/>
</dbReference>
<dbReference type="Gene3D" id="3.90.190.10">
    <property type="entry name" value="Protein tyrosine phosphatase superfamily"/>
    <property type="match status" value="3"/>
</dbReference>
<feature type="region of interest" description="Disordered" evidence="9">
    <location>
        <begin position="941"/>
        <end position="977"/>
    </location>
</feature>
<feature type="domain" description="Tyrosine-protein phosphatase" evidence="11">
    <location>
        <begin position="1392"/>
        <end position="1472"/>
    </location>
</feature>
<feature type="chain" id="PRO_5029605863" description="protein-tyrosine-phosphatase" evidence="10">
    <location>
        <begin position="24"/>
        <end position="1589"/>
    </location>
</feature>
<keyword evidence="16" id="KW-1185">Reference proteome</keyword>
<dbReference type="InterPro" id="IPR050348">
    <property type="entry name" value="Protein-Tyr_Phosphatase"/>
</dbReference>
<dbReference type="InterPro" id="IPR000242">
    <property type="entry name" value="PTP_cat"/>
</dbReference>
<dbReference type="SMART" id="SM01057">
    <property type="entry name" value="Carb_anhydrase"/>
    <property type="match status" value="1"/>
</dbReference>
<evidence type="ECO:0000313" key="15">
    <source>
        <dbReference type="EMBL" id="KAF3855283.1"/>
    </source>
</evidence>
<feature type="compositionally biased region" description="Low complexity" evidence="9">
    <location>
        <begin position="530"/>
        <end position="541"/>
    </location>
</feature>
<name>A0A7J5Z1E9_DISMA</name>
<sequence length="1589" mass="173224">METTGCFLLLAAHFILFSQQAEGYAYRNQRKFSEDIDWSYAGTLNQNNWAKKFPSCSNAKQSPINIEEMAVDVDGDFYVSGGGLRSKFKVGRITFHWGRCNASSEGSEHSLDGVKYPLEMQIFCYEAHLYDSLDETIKAGGRITALAVLFETSVEDNVNYTAIIDGINSVSRYGKSAEVSPFAPRGLLPNSTDKYFIYNGSLTSPPCSETVEWIVFKNTAAISDDQQAGYVMLMDYLQNNYREQQQQFMGQLFSSYTGTEELLSPVCSSEPENIKAVPHNLSSLLVTWERPRAVYDASIEKYSVSYRLDNTLNAAPFIYLTDGDQDVGAILDDLLANTSYVVQVVAVCTNGLFGRVSDTLTVSMPVDDPENAMDPDSNEFDEEVNYEPDLSWNEPVQTEEYNLAWIPTNPPKTTTSPSPVLPLPGIRTTTAETGRRRTTTDPTVRSTSHGRVLIKSEENTRRSTTTSPLEITSPAKTRGSADFSGNAPFYSTTTNKKTLIATSTTPLYPNAKTNGVLEGISPKDSKRVVSTTTPTPTSAKTKGGKGHSSFSSTMTTLSSRTRDMSSTTSSSFVRAKIDQGLGRPINEETTAMSAGPGSLPEIKTSTSRPSSSGEAVPSRTTSRGMPHFSSTTTSVGLGGVLLQTTQPMTTGERPSVVPSTSSSSSSSSPLCDTADPSTCLHDPPSSSWPLLSASDSQHAATAPQSGKDSAFPSNPMLPASALPHPSQPLSGWVTDPGVGLDDNDSDGDLLSGSSSLTQSSGDLSVFSGTPPLQTLPDPSVASEPSESSWDPSLSTLSLSPTLQPSVFLSSDFTLSSTTPGSSRSFPVAFDDARYAKGSAIESFLPEVSGDGFPLVSGVELECDCSLEPSESSSWLHASPHVPLPSSAWASASLELYSSRDLMVCPYISLSFPISRRHRPLHTPSFSRSPIVTRPFLLQPLASGIPGSPHQTRTLPDKLLPKLPHPQPPFTPTQERQALAISSSASGSALFPYSQEGLDQEWDRVQTSGSGDSALTYSNKVTSTAAPPTTSGSGQSSEWQCCHHGGRRLSDTNRSCCNLDFTWSLGREEESGSGQGESLYDNETSSDFSIPSAQKESPRRRSQSQKPVTAAMSPEWVRSGSERGKLWFLWPSSPPDRPGTHRRAAGGQSALILLLLCPLTTPLHGAHLDSAAACFLFFVFLPEEQTSFPVKDFVKHVSQLHDSLGFQREFEVLKESYEEVQTCTVEMGMTTDSSNHPDNKNKNRYSNILAYDHSRVRLSSQTDKDGKTTDYINANFVDVQEEYGGFLVTMKSSRALAYYTQRTFTLRNTQAKKWPDMGVPDFALPLLSFVRKSSRARTEDMGPLVVHCSAGVGRTGTYVVLDSLLKQIKDERSEQYVFIHDALVEAVLSGETEVLASHLHRSRVRLSTLAGETSDYINASYITGYRQSSEFIITQNPLPDTIKDFWRMIWDHNAPVIVSLPGAGQTEAEGAECRLAPVGGVTAGTFCTLSSLVQQLEVEGSLDVFQAAKLTNLMRPGIFSDVSHAESHRDTRRRGHSEILRQQRDDRGGNRQHRREPGIPRVIAPKHTENFKRETAFLLSFLLKHQQSFP</sequence>
<organism evidence="15 16">
    <name type="scientific">Dissostichus mawsoni</name>
    <name type="common">Antarctic cod</name>
    <dbReference type="NCBI Taxonomy" id="36200"/>
    <lineage>
        <taxon>Eukaryota</taxon>
        <taxon>Metazoa</taxon>
        <taxon>Chordata</taxon>
        <taxon>Craniata</taxon>
        <taxon>Vertebrata</taxon>
        <taxon>Euteleostomi</taxon>
        <taxon>Actinopterygii</taxon>
        <taxon>Neopterygii</taxon>
        <taxon>Teleostei</taxon>
        <taxon>Neoteleostei</taxon>
        <taxon>Acanthomorphata</taxon>
        <taxon>Eupercaria</taxon>
        <taxon>Perciformes</taxon>
        <taxon>Notothenioidei</taxon>
        <taxon>Nototheniidae</taxon>
        <taxon>Dissostichus</taxon>
    </lineage>
</organism>
<dbReference type="PRINTS" id="PR00700">
    <property type="entry name" value="PRTYPHPHTASE"/>
</dbReference>
<dbReference type="InterPro" id="IPR003595">
    <property type="entry name" value="Tyr_Pase_cat"/>
</dbReference>
<proteinExistence type="inferred from homology"/>
<dbReference type="Proteomes" id="UP000518266">
    <property type="component" value="Unassembled WGS sequence"/>
</dbReference>
<feature type="compositionally biased region" description="Polar residues" evidence="9">
    <location>
        <begin position="603"/>
        <end position="635"/>
    </location>
</feature>
<gene>
    <name evidence="15" type="ORF">F7725_023338</name>
</gene>
<keyword evidence="7" id="KW-0472">Membrane</keyword>
<evidence type="ECO:0000313" key="16">
    <source>
        <dbReference type="Proteomes" id="UP000518266"/>
    </source>
</evidence>
<feature type="compositionally biased region" description="Low complexity" evidence="9">
    <location>
        <begin position="654"/>
        <end position="669"/>
    </location>
</feature>
<feature type="compositionally biased region" description="Polar residues" evidence="9">
    <location>
        <begin position="1004"/>
        <end position="1020"/>
    </location>
</feature>
<feature type="region of interest" description="Disordered" evidence="9">
    <location>
        <begin position="1522"/>
        <end position="1559"/>
    </location>
</feature>
<comment type="catalytic activity">
    <reaction evidence="8">
        <text>O-phospho-L-tyrosyl-[protein] + H2O = L-tyrosyl-[protein] + phosphate</text>
        <dbReference type="Rhea" id="RHEA:10684"/>
        <dbReference type="Rhea" id="RHEA-COMP:10136"/>
        <dbReference type="Rhea" id="RHEA-COMP:20101"/>
        <dbReference type="ChEBI" id="CHEBI:15377"/>
        <dbReference type="ChEBI" id="CHEBI:43474"/>
        <dbReference type="ChEBI" id="CHEBI:46858"/>
        <dbReference type="ChEBI" id="CHEBI:61978"/>
        <dbReference type="EC" id="3.1.3.48"/>
    </reaction>
</comment>
<dbReference type="InterPro" id="IPR016130">
    <property type="entry name" value="Tyr_Pase_AS"/>
</dbReference>
<comment type="subcellular location">
    <subcellularLocation>
        <location evidence="1">Membrane</location>
        <topology evidence="1">Single-pass membrane protein</topology>
    </subcellularLocation>
</comment>
<dbReference type="PROSITE" id="PS51144">
    <property type="entry name" value="ALPHA_CA_2"/>
    <property type="match status" value="1"/>
</dbReference>
<dbReference type="PROSITE" id="PS50055">
    <property type="entry name" value="TYR_PHOSPHATASE_PTP"/>
    <property type="match status" value="2"/>
</dbReference>
<dbReference type="PROSITE" id="PS50853">
    <property type="entry name" value="FN3"/>
    <property type="match status" value="1"/>
</dbReference>
<dbReference type="PANTHER" id="PTHR19134:SF461">
    <property type="entry name" value="RECEPTOR-TYPE TYROSINE-PROTEIN PHOSPHATASE ZETA"/>
    <property type="match status" value="1"/>
</dbReference>
<feature type="compositionally biased region" description="Low complexity" evidence="9">
    <location>
        <begin position="682"/>
        <end position="696"/>
    </location>
</feature>
<feature type="domain" description="Fibronectin type-III" evidence="13">
    <location>
        <begin position="270"/>
        <end position="367"/>
    </location>
</feature>
<evidence type="ECO:0000256" key="9">
    <source>
        <dbReference type="SAM" id="MobiDB-lite"/>
    </source>
</evidence>
<comment type="caution">
    <text evidence="15">The sequence shown here is derived from an EMBL/GenBank/DDBJ whole genome shotgun (WGS) entry which is preliminary data.</text>
</comment>
<evidence type="ECO:0000256" key="8">
    <source>
        <dbReference type="ARBA" id="ARBA00051722"/>
    </source>
</evidence>
<accession>A0A7J5Z1E9</accession>
<feature type="signal peptide" evidence="10">
    <location>
        <begin position="1"/>
        <end position="23"/>
    </location>
</feature>
<dbReference type="Pfam" id="PF00102">
    <property type="entry name" value="Y_phosphatase"/>
    <property type="match status" value="2"/>
</dbReference>
<dbReference type="OrthoDB" id="429145at2759"/>
<dbReference type="SMART" id="SM00194">
    <property type="entry name" value="PTPc"/>
    <property type="match status" value="1"/>
</dbReference>
<feature type="compositionally biased region" description="Low complexity" evidence="9">
    <location>
        <begin position="1021"/>
        <end position="1033"/>
    </location>
</feature>
<feature type="compositionally biased region" description="Polar residues" evidence="9">
    <location>
        <begin position="1080"/>
        <end position="1094"/>
    </location>
</feature>